<feature type="chain" id="PRO_5045794581" evidence="1">
    <location>
        <begin position="19"/>
        <end position="282"/>
    </location>
</feature>
<dbReference type="PANTHER" id="PTHR46211">
    <property type="entry name" value="GLYCEROPHOSPHORYL DIESTER PHOSPHODIESTERASE"/>
    <property type="match status" value="1"/>
</dbReference>
<name>A0ABS1TWG8_9BACI</name>
<sequence length="282" mass="31763">MRVLLLLWLVTFPVHTTAAGFGKERMTIIAHRGASGDAPEHTIAAYQLAVEQGADYIELDLHMTKDRQLIAIHDDTLDRTTNGSGKVHAFTLAEIKQLDAGSWFNHKYPGKAQPYYHGQTIPTLAEVINHYGKSINYYIEIKKPQQTPKMADELLRVLRQQQLIGKRTGPADRGKIIIESFHPDSLKYLRHKAPELLLIQLGEDAAEMKLAEIAQYADGVGPNFSTLNEEFVKLAHRHGLLVHCWTVNSETAMIKLNSWNVDGIFTNYVKIARKHVGKHGEE</sequence>
<comment type="caution">
    <text evidence="3">The sequence shown here is derived from an EMBL/GenBank/DDBJ whole genome shotgun (WGS) entry which is preliminary data.</text>
</comment>
<dbReference type="CDD" id="cd08601">
    <property type="entry name" value="GDPD_SaGlpQ_like"/>
    <property type="match status" value="1"/>
</dbReference>
<gene>
    <name evidence="3" type="ORF">JK635_21010</name>
</gene>
<evidence type="ECO:0000259" key="2">
    <source>
        <dbReference type="PROSITE" id="PS51704"/>
    </source>
</evidence>
<dbReference type="InterPro" id="IPR030395">
    <property type="entry name" value="GP_PDE_dom"/>
</dbReference>
<dbReference type="Pfam" id="PF03009">
    <property type="entry name" value="GDPD"/>
    <property type="match status" value="1"/>
</dbReference>
<dbReference type="PROSITE" id="PS51704">
    <property type="entry name" value="GP_PDE"/>
    <property type="match status" value="1"/>
</dbReference>
<dbReference type="Proteomes" id="UP000623967">
    <property type="component" value="Unassembled WGS sequence"/>
</dbReference>
<dbReference type="EMBL" id="JAESWB010000362">
    <property type="protein sequence ID" value="MBL4954641.1"/>
    <property type="molecule type" value="Genomic_DNA"/>
</dbReference>
<organism evidence="3 4">
    <name type="scientific">Neobacillus paridis</name>
    <dbReference type="NCBI Taxonomy" id="2803862"/>
    <lineage>
        <taxon>Bacteria</taxon>
        <taxon>Bacillati</taxon>
        <taxon>Bacillota</taxon>
        <taxon>Bacilli</taxon>
        <taxon>Bacillales</taxon>
        <taxon>Bacillaceae</taxon>
        <taxon>Neobacillus</taxon>
    </lineage>
</organism>
<reference evidence="3 4" key="1">
    <citation type="submission" date="2021-01" db="EMBL/GenBank/DDBJ databases">
        <title>Genome public.</title>
        <authorList>
            <person name="Liu C."/>
            <person name="Sun Q."/>
        </authorList>
    </citation>
    <scope>NUCLEOTIDE SEQUENCE [LARGE SCALE GENOMIC DNA]</scope>
    <source>
        <strain evidence="3 4">YIM B02564</strain>
    </source>
</reference>
<dbReference type="Gene3D" id="3.20.20.190">
    <property type="entry name" value="Phosphatidylinositol (PI) phosphodiesterase"/>
    <property type="match status" value="1"/>
</dbReference>
<accession>A0ABS1TWG8</accession>
<proteinExistence type="predicted"/>
<dbReference type="InterPro" id="IPR017946">
    <property type="entry name" value="PLC-like_Pdiesterase_TIM-brl"/>
</dbReference>
<evidence type="ECO:0000313" key="4">
    <source>
        <dbReference type="Proteomes" id="UP000623967"/>
    </source>
</evidence>
<dbReference type="RefSeq" id="WP_202655883.1">
    <property type="nucleotide sequence ID" value="NZ_JAESWB010000362.1"/>
</dbReference>
<dbReference type="SUPFAM" id="SSF51695">
    <property type="entry name" value="PLC-like phosphodiesterases"/>
    <property type="match status" value="1"/>
</dbReference>
<evidence type="ECO:0000313" key="3">
    <source>
        <dbReference type="EMBL" id="MBL4954641.1"/>
    </source>
</evidence>
<keyword evidence="4" id="KW-1185">Reference proteome</keyword>
<evidence type="ECO:0000256" key="1">
    <source>
        <dbReference type="SAM" id="SignalP"/>
    </source>
</evidence>
<feature type="signal peptide" evidence="1">
    <location>
        <begin position="1"/>
        <end position="18"/>
    </location>
</feature>
<protein>
    <submittedName>
        <fullName evidence="3">Glycerophosphodiester phosphodiesterase</fullName>
    </submittedName>
</protein>
<keyword evidence="1" id="KW-0732">Signal</keyword>
<dbReference type="PANTHER" id="PTHR46211:SF7">
    <property type="entry name" value="GLYCEROPHOSPHODIESTER PHOSPHODIESTERASE"/>
    <property type="match status" value="1"/>
</dbReference>
<feature type="domain" description="GP-PDE" evidence="2">
    <location>
        <begin position="26"/>
        <end position="276"/>
    </location>
</feature>